<reference evidence="9 10" key="1">
    <citation type="submission" date="2020-06" db="EMBL/GenBank/DDBJ databases">
        <authorList>
            <person name="Li R."/>
            <person name="Bekaert M."/>
        </authorList>
    </citation>
    <scope>NUCLEOTIDE SEQUENCE [LARGE SCALE GENOMIC DNA]</scope>
    <source>
        <strain evidence="10">wild</strain>
    </source>
</reference>
<dbReference type="InterPro" id="IPR050382">
    <property type="entry name" value="MFS_Na/Anion_cotransporter"/>
</dbReference>
<feature type="transmembrane region" description="Helical" evidence="7">
    <location>
        <begin position="466"/>
        <end position="487"/>
    </location>
</feature>
<keyword evidence="10" id="KW-1185">Reference proteome</keyword>
<evidence type="ECO:0000256" key="4">
    <source>
        <dbReference type="ARBA" id="ARBA00022847"/>
    </source>
</evidence>
<evidence type="ECO:0000256" key="6">
    <source>
        <dbReference type="ARBA" id="ARBA00023136"/>
    </source>
</evidence>
<evidence type="ECO:0000313" key="10">
    <source>
        <dbReference type="Proteomes" id="UP000507470"/>
    </source>
</evidence>
<dbReference type="PANTHER" id="PTHR11662:SF279">
    <property type="entry name" value="VOLTAGE-GATED PURINE NUCLEOTIDE UNIPORTER SLC17A9"/>
    <property type="match status" value="1"/>
</dbReference>
<dbReference type="CDD" id="cd17380">
    <property type="entry name" value="MFS_SLC17A9_like"/>
    <property type="match status" value="1"/>
</dbReference>
<dbReference type="Proteomes" id="UP000507470">
    <property type="component" value="Unassembled WGS sequence"/>
</dbReference>
<feature type="transmembrane region" description="Helical" evidence="7">
    <location>
        <begin position="158"/>
        <end position="178"/>
    </location>
</feature>
<evidence type="ECO:0000313" key="9">
    <source>
        <dbReference type="EMBL" id="CAC5387814.1"/>
    </source>
</evidence>
<dbReference type="InterPro" id="IPR036259">
    <property type="entry name" value="MFS_trans_sf"/>
</dbReference>
<dbReference type="PANTHER" id="PTHR11662">
    <property type="entry name" value="SOLUTE CARRIER FAMILY 17"/>
    <property type="match status" value="1"/>
</dbReference>
<dbReference type="Pfam" id="PF07690">
    <property type="entry name" value="MFS_1"/>
    <property type="match status" value="2"/>
</dbReference>
<evidence type="ECO:0000256" key="7">
    <source>
        <dbReference type="SAM" id="Phobius"/>
    </source>
</evidence>
<evidence type="ECO:0000259" key="8">
    <source>
        <dbReference type="PROSITE" id="PS50850"/>
    </source>
</evidence>
<name>A0A6J8BYD2_MYTCO</name>
<keyword evidence="6 7" id="KW-0472">Membrane</keyword>
<dbReference type="PROSITE" id="PS50850">
    <property type="entry name" value="MFS"/>
    <property type="match status" value="1"/>
</dbReference>
<comment type="subcellular location">
    <subcellularLocation>
        <location evidence="1">Membrane</location>
        <topology evidence="1">Multi-pass membrane protein</topology>
    </subcellularLocation>
</comment>
<feature type="transmembrane region" description="Helical" evidence="7">
    <location>
        <begin position="27"/>
        <end position="53"/>
    </location>
</feature>
<dbReference type="GO" id="GO:0015293">
    <property type="term" value="F:symporter activity"/>
    <property type="evidence" value="ECO:0007669"/>
    <property type="project" value="UniProtKB-KW"/>
</dbReference>
<dbReference type="GO" id="GO:0016020">
    <property type="term" value="C:membrane"/>
    <property type="evidence" value="ECO:0007669"/>
    <property type="project" value="UniProtKB-SubCell"/>
</dbReference>
<dbReference type="FunFam" id="1.20.1250.20:FF:000003">
    <property type="entry name" value="Solute carrier family 17 member 3"/>
    <property type="match status" value="1"/>
</dbReference>
<dbReference type="InterPro" id="IPR020846">
    <property type="entry name" value="MFS_dom"/>
</dbReference>
<keyword evidence="3 7" id="KW-0812">Transmembrane</keyword>
<keyword evidence="5 7" id="KW-1133">Transmembrane helix</keyword>
<dbReference type="AlphaFoldDB" id="A0A6J8BYD2"/>
<feature type="transmembrane region" description="Helical" evidence="7">
    <location>
        <begin position="346"/>
        <end position="367"/>
    </location>
</feature>
<evidence type="ECO:0000256" key="1">
    <source>
        <dbReference type="ARBA" id="ARBA00004141"/>
    </source>
</evidence>
<feature type="transmembrane region" description="Helical" evidence="7">
    <location>
        <begin position="403"/>
        <end position="424"/>
    </location>
</feature>
<dbReference type="SUPFAM" id="SSF103473">
    <property type="entry name" value="MFS general substrate transporter"/>
    <property type="match status" value="2"/>
</dbReference>
<keyword evidence="2" id="KW-0813">Transport</keyword>
<organism evidence="9 10">
    <name type="scientific">Mytilus coruscus</name>
    <name type="common">Sea mussel</name>
    <dbReference type="NCBI Taxonomy" id="42192"/>
    <lineage>
        <taxon>Eukaryota</taxon>
        <taxon>Metazoa</taxon>
        <taxon>Spiralia</taxon>
        <taxon>Lophotrochozoa</taxon>
        <taxon>Mollusca</taxon>
        <taxon>Bivalvia</taxon>
        <taxon>Autobranchia</taxon>
        <taxon>Pteriomorphia</taxon>
        <taxon>Mytilida</taxon>
        <taxon>Mytiloidea</taxon>
        <taxon>Mytilidae</taxon>
        <taxon>Mytilinae</taxon>
        <taxon>Mytilus</taxon>
    </lineage>
</organism>
<dbReference type="EMBL" id="CACVKT020004042">
    <property type="protein sequence ID" value="CAC5387814.1"/>
    <property type="molecule type" value="Genomic_DNA"/>
</dbReference>
<dbReference type="InterPro" id="IPR011701">
    <property type="entry name" value="MFS"/>
</dbReference>
<feature type="domain" description="Major facilitator superfamily (MFS) profile" evidence="8">
    <location>
        <begin position="27"/>
        <end position="492"/>
    </location>
</feature>
<gene>
    <name evidence="9" type="ORF">MCOR_23100</name>
</gene>
<protein>
    <submittedName>
        <fullName evidence="9">SLC17A9</fullName>
    </submittedName>
</protein>
<keyword evidence="4" id="KW-0769">Symport</keyword>
<sequence>MMTIIDKKNDGKPVEGKFWTRSERKQWAFGLFLGCTVLYSCRTVTPLCVAVMAKEFDWDKTQSGSILGCFFWGYTMTQFLGGYLSDKVGGDVVVPIAACFWSILTFWTPQFAYLSTDKYVTLHILVLSRVLLGMFQGFHYPSVSSIISRKVSEHERSLTYSFICSGSHLGTLISGSIGSILLERYGWQSVFYFVGVCSILWMLGMRYILIAKHRKKYLPFIMAENLADKPIKKDKEKVPWLTLFVKPAFWGLLVGHFSHANSFFILLSWAPTYFHENYPNAKVNRALIIKKETGKFCTYICLFLHILMSLMVGHFCENNAFYILLSWLPTYFHENFPDAKGWVFNVVPWIVSMFSSVFSGWLADHLLEKGYTVTFVRKFIETISLGGTAVGLISLSYMTTFGGALFCMAIAVACCGFHNSGILVNPQDIAPKHAGSVFGIMNMAGAIPGFVGVYMAGHILEATKSWAAVFNQTAGVCIFGCIVYLLFGTGKRII</sequence>
<evidence type="ECO:0000256" key="2">
    <source>
        <dbReference type="ARBA" id="ARBA00022448"/>
    </source>
</evidence>
<evidence type="ECO:0000256" key="5">
    <source>
        <dbReference type="ARBA" id="ARBA00022989"/>
    </source>
</evidence>
<feature type="transmembrane region" description="Helical" evidence="7">
    <location>
        <begin position="119"/>
        <end position="138"/>
    </location>
</feature>
<accession>A0A6J8BYD2</accession>
<feature type="transmembrane region" description="Helical" evidence="7">
    <location>
        <begin position="436"/>
        <end position="460"/>
    </location>
</feature>
<dbReference type="Gene3D" id="1.20.1250.20">
    <property type="entry name" value="MFS general substrate transporter like domains"/>
    <property type="match status" value="2"/>
</dbReference>
<feature type="transmembrane region" description="Helical" evidence="7">
    <location>
        <begin position="65"/>
        <end position="85"/>
    </location>
</feature>
<feature type="transmembrane region" description="Helical" evidence="7">
    <location>
        <begin position="92"/>
        <end position="113"/>
    </location>
</feature>
<dbReference type="FunFam" id="1.20.1250.20:FF:000059">
    <property type="entry name" value="Solute carrier family 17 member 9"/>
    <property type="match status" value="1"/>
</dbReference>
<proteinExistence type="predicted"/>
<dbReference type="GO" id="GO:0015867">
    <property type="term" value="P:ATP transport"/>
    <property type="evidence" value="ECO:0007669"/>
    <property type="project" value="TreeGrafter"/>
</dbReference>
<evidence type="ECO:0000256" key="3">
    <source>
        <dbReference type="ARBA" id="ARBA00022692"/>
    </source>
</evidence>
<dbReference type="OrthoDB" id="2985014at2759"/>
<dbReference type="InterPro" id="IPR044777">
    <property type="entry name" value="SLC17A9-like"/>
</dbReference>
<feature type="transmembrane region" description="Helical" evidence="7">
    <location>
        <begin position="190"/>
        <end position="209"/>
    </location>
</feature>